<sequence>MLLVCPVGFLDSFLCHVGHGAKWVVLVDHRDHDDVGWN</sequence>
<comment type="caution">
    <text evidence="1">The sequence shown here is derived from an EMBL/GenBank/DDBJ whole genome shotgun (WGS) entry which is preliminary data.</text>
</comment>
<evidence type="ECO:0000313" key="1">
    <source>
        <dbReference type="EMBL" id="RKK73461.1"/>
    </source>
</evidence>
<proteinExistence type="predicted"/>
<dbReference type="AlphaFoldDB" id="A0A420MZK6"/>
<evidence type="ECO:0000313" key="2">
    <source>
        <dbReference type="Proteomes" id="UP000285084"/>
    </source>
</evidence>
<name>A0A420MZK6_FUSOX</name>
<accession>A0A420MZK6</accession>
<gene>
    <name evidence="1" type="ORF">BFJ69_g9305</name>
</gene>
<dbReference type="EMBL" id="MRCX01000084">
    <property type="protein sequence ID" value="RKK73461.1"/>
    <property type="molecule type" value="Genomic_DNA"/>
</dbReference>
<organism evidence="1 2">
    <name type="scientific">Fusarium oxysporum</name>
    <name type="common">Fusarium vascular wilt</name>
    <dbReference type="NCBI Taxonomy" id="5507"/>
    <lineage>
        <taxon>Eukaryota</taxon>
        <taxon>Fungi</taxon>
        <taxon>Dikarya</taxon>
        <taxon>Ascomycota</taxon>
        <taxon>Pezizomycotina</taxon>
        <taxon>Sordariomycetes</taxon>
        <taxon>Hypocreomycetidae</taxon>
        <taxon>Hypocreales</taxon>
        <taxon>Nectriaceae</taxon>
        <taxon>Fusarium</taxon>
        <taxon>Fusarium oxysporum species complex</taxon>
    </lineage>
</organism>
<protein>
    <submittedName>
        <fullName evidence="1">Uncharacterized protein</fullName>
    </submittedName>
</protein>
<dbReference type="Proteomes" id="UP000285084">
    <property type="component" value="Unassembled WGS sequence"/>
</dbReference>
<reference evidence="1 2" key="1">
    <citation type="journal article" date="2018" name="Sci. Rep.">
        <title>Characterisation of pathogen-specific regions and novel effector candidates in Fusarium oxysporum f. sp. cepae.</title>
        <authorList>
            <person name="Armitage A.D."/>
            <person name="Taylor A."/>
            <person name="Sobczyk M.K."/>
            <person name="Baxter L."/>
            <person name="Greenfield B.P."/>
            <person name="Bates H.J."/>
            <person name="Wilson F."/>
            <person name="Jackson A.C."/>
            <person name="Ott S."/>
            <person name="Harrison R.J."/>
            <person name="Clarkson J.P."/>
        </authorList>
    </citation>
    <scope>NUCLEOTIDE SEQUENCE [LARGE SCALE GENOMIC DNA]</scope>
    <source>
        <strain evidence="1 2">Fo_A13</strain>
    </source>
</reference>